<evidence type="ECO:0000256" key="5">
    <source>
        <dbReference type="SAM" id="Phobius"/>
    </source>
</evidence>
<dbReference type="Gene3D" id="1.10.3080.10">
    <property type="entry name" value="Clc chloride channel"/>
    <property type="match status" value="1"/>
</dbReference>
<comment type="caution">
    <text evidence="6">The sequence shown here is derived from an EMBL/GenBank/DDBJ whole genome shotgun (WGS) entry which is preliminary data.</text>
</comment>
<evidence type="ECO:0000256" key="3">
    <source>
        <dbReference type="ARBA" id="ARBA00022989"/>
    </source>
</evidence>
<dbReference type="GO" id="GO:0016020">
    <property type="term" value="C:membrane"/>
    <property type="evidence" value="ECO:0007669"/>
    <property type="project" value="UniProtKB-SubCell"/>
</dbReference>
<keyword evidence="2 5" id="KW-0812">Transmembrane</keyword>
<evidence type="ECO:0000313" key="6">
    <source>
        <dbReference type="EMBL" id="RRD04916.1"/>
    </source>
</evidence>
<dbReference type="OrthoDB" id="2729535at2"/>
<name>A0A3P1T7W4_9ACTN</name>
<dbReference type="Proteomes" id="UP000280819">
    <property type="component" value="Unassembled WGS sequence"/>
</dbReference>
<dbReference type="SUPFAM" id="SSF81340">
    <property type="entry name" value="Clc chloride channel"/>
    <property type="match status" value="1"/>
</dbReference>
<proteinExistence type="predicted"/>
<feature type="transmembrane region" description="Helical" evidence="5">
    <location>
        <begin position="99"/>
        <end position="126"/>
    </location>
</feature>
<feature type="transmembrane region" description="Helical" evidence="5">
    <location>
        <begin position="55"/>
        <end position="71"/>
    </location>
</feature>
<dbReference type="RefSeq" id="WP_124844691.1">
    <property type="nucleotide sequence ID" value="NZ_RQZG01000008.1"/>
</dbReference>
<keyword evidence="4 5" id="KW-0472">Membrane</keyword>
<protein>
    <recommendedName>
        <fullName evidence="8">Chloride channel protein</fullName>
    </recommendedName>
</protein>
<dbReference type="PANTHER" id="PTHR43427">
    <property type="entry name" value="CHLORIDE CHANNEL PROTEIN CLC-E"/>
    <property type="match status" value="1"/>
</dbReference>
<sequence length="194" mass="20025">MRSRTKHSPATAPLTGRLLTLSVGYGAVAGAVAAATFLLMKGLEHLLWSHTDARWYVFLIVLLGGVVLAWLRTRSTDSDLDEQLAAAEDPTSLHRRRTAFLAASAIIAVGFGGSIGPEAGLVAVVAELSIMVSRRIGRSQAERQVIGTAGPAAALAGLYGSPPGGAAYGDDTLSPSKWTGIAAGISGFLASSPW</sequence>
<accession>A0A3P1T7W4</accession>
<feature type="transmembrane region" description="Helical" evidence="5">
    <location>
        <begin position="23"/>
        <end position="43"/>
    </location>
</feature>
<gene>
    <name evidence="6" type="ORF">EII34_08285</name>
</gene>
<dbReference type="InterPro" id="IPR050368">
    <property type="entry name" value="ClC-type_chloride_channel"/>
</dbReference>
<evidence type="ECO:0000313" key="7">
    <source>
        <dbReference type="Proteomes" id="UP000280819"/>
    </source>
</evidence>
<evidence type="ECO:0000256" key="1">
    <source>
        <dbReference type="ARBA" id="ARBA00004141"/>
    </source>
</evidence>
<dbReference type="EMBL" id="RQZG01000008">
    <property type="protein sequence ID" value="RRD04916.1"/>
    <property type="molecule type" value="Genomic_DNA"/>
</dbReference>
<evidence type="ECO:0000256" key="4">
    <source>
        <dbReference type="ARBA" id="ARBA00023136"/>
    </source>
</evidence>
<keyword evidence="3 5" id="KW-1133">Transmembrane helix</keyword>
<dbReference type="InterPro" id="IPR014743">
    <property type="entry name" value="Cl-channel_core"/>
</dbReference>
<reference evidence="6 7" key="1">
    <citation type="submission" date="2018-11" db="EMBL/GenBank/DDBJ databases">
        <title>Genomes From Bacteria Associated with the Canine Oral Cavity: a Test Case for Automated Genome-Based Taxonomic Assignment.</title>
        <authorList>
            <person name="Coil D.A."/>
            <person name="Jospin G."/>
            <person name="Darling A.E."/>
            <person name="Wallis C."/>
            <person name="Davis I.J."/>
            <person name="Harris S."/>
            <person name="Eisen J.A."/>
            <person name="Holcombe L.J."/>
            <person name="O'Flynn C."/>
        </authorList>
    </citation>
    <scope>NUCLEOTIDE SEQUENCE [LARGE SCALE GENOMIC DNA]</scope>
    <source>
        <strain evidence="6 7">OH887_COT-365</strain>
    </source>
</reference>
<evidence type="ECO:0008006" key="8">
    <source>
        <dbReference type="Google" id="ProtNLM"/>
    </source>
</evidence>
<dbReference type="GO" id="GO:0015108">
    <property type="term" value="F:chloride transmembrane transporter activity"/>
    <property type="evidence" value="ECO:0007669"/>
    <property type="project" value="InterPro"/>
</dbReference>
<organism evidence="6 7">
    <name type="scientific">Arachnia propionica</name>
    <dbReference type="NCBI Taxonomy" id="1750"/>
    <lineage>
        <taxon>Bacteria</taxon>
        <taxon>Bacillati</taxon>
        <taxon>Actinomycetota</taxon>
        <taxon>Actinomycetes</taxon>
        <taxon>Propionibacteriales</taxon>
        <taxon>Propionibacteriaceae</taxon>
        <taxon>Arachnia</taxon>
    </lineage>
</organism>
<comment type="subcellular location">
    <subcellularLocation>
        <location evidence="1">Membrane</location>
        <topology evidence="1">Multi-pass membrane protein</topology>
    </subcellularLocation>
</comment>
<dbReference type="Pfam" id="PF00654">
    <property type="entry name" value="Voltage_CLC"/>
    <property type="match status" value="1"/>
</dbReference>
<evidence type="ECO:0000256" key="2">
    <source>
        <dbReference type="ARBA" id="ARBA00022692"/>
    </source>
</evidence>
<dbReference type="InterPro" id="IPR001807">
    <property type="entry name" value="ClC"/>
</dbReference>
<dbReference type="AlphaFoldDB" id="A0A3P1T7W4"/>